<organism evidence="1 2">
    <name type="scientific">Phormidium nigroviride PCC 7112</name>
    <dbReference type="NCBI Taxonomy" id="179408"/>
    <lineage>
        <taxon>Bacteria</taxon>
        <taxon>Bacillati</taxon>
        <taxon>Cyanobacteriota</taxon>
        <taxon>Cyanophyceae</taxon>
        <taxon>Oscillatoriophycideae</taxon>
        <taxon>Oscillatoriales</taxon>
        <taxon>Oscillatoriaceae</taxon>
        <taxon>Phormidium</taxon>
    </lineage>
</organism>
<evidence type="ECO:0000313" key="2">
    <source>
        <dbReference type="Proteomes" id="UP000010478"/>
    </source>
</evidence>
<dbReference type="RefSeq" id="WP_015177854.1">
    <property type="nucleotide sequence ID" value="NC_019729.1"/>
</dbReference>
<name>K9VN27_9CYAN</name>
<dbReference type="EMBL" id="CP003614">
    <property type="protein sequence ID" value="AFZ08610.1"/>
    <property type="molecule type" value="Genomic_DNA"/>
</dbReference>
<dbReference type="OrthoDB" id="462803at2"/>
<dbReference type="HOGENOM" id="CLU_1068936_0_0_3"/>
<keyword evidence="2" id="KW-1185">Reference proteome</keyword>
<sequence>MTLATKQIIEKSNYTEEIKGVGEQFAAIQKSLEKAFQSQDALTPEEGIRELLSMYELYLHIESESNPSDRHKSLEQLERSVEAFKTKYKDFAPKEAVDGIENVQLWAKISRTRISAQLYMLAASLEDNEVKQLGLFYAGLINLLDIAENYLSFFTKRGRELAKDLAQTFISYKTFEDYAKKRPADEITSQAIGIRNAAKAILWEIDRHDRQKFSYKSIYEEANNALKTDDKEELLKTLRSWREEYINELEKLSDN</sequence>
<dbReference type="KEGG" id="oni:Osc7112_4298"/>
<accession>K9VN27</accession>
<reference evidence="1 2" key="1">
    <citation type="submission" date="2012-05" db="EMBL/GenBank/DDBJ databases">
        <title>Finished chromosome of genome of Oscillatoria sp. PCC 7112.</title>
        <authorList>
            <consortium name="US DOE Joint Genome Institute"/>
            <person name="Gugger M."/>
            <person name="Coursin T."/>
            <person name="Rippka R."/>
            <person name="Tandeau De Marsac N."/>
            <person name="Huntemann M."/>
            <person name="Wei C.-L."/>
            <person name="Han J."/>
            <person name="Detter J.C."/>
            <person name="Han C."/>
            <person name="Tapia R."/>
            <person name="Davenport K."/>
            <person name="Daligault H."/>
            <person name="Erkkila T."/>
            <person name="Gu W."/>
            <person name="Munk A.C.C."/>
            <person name="Teshima H."/>
            <person name="Xu Y."/>
            <person name="Chain P."/>
            <person name="Chen A."/>
            <person name="Krypides N."/>
            <person name="Mavromatis K."/>
            <person name="Markowitz V."/>
            <person name="Szeto E."/>
            <person name="Ivanova N."/>
            <person name="Mikhailova N."/>
            <person name="Ovchinnikova G."/>
            <person name="Pagani I."/>
            <person name="Pati A."/>
            <person name="Goodwin L."/>
            <person name="Peters L."/>
            <person name="Pitluck S."/>
            <person name="Woyke T."/>
            <person name="Kerfeld C."/>
        </authorList>
    </citation>
    <scope>NUCLEOTIDE SEQUENCE [LARGE SCALE GENOMIC DNA]</scope>
    <source>
        <strain evidence="1 2">PCC 7112</strain>
    </source>
</reference>
<dbReference type="Proteomes" id="UP000010478">
    <property type="component" value="Chromosome"/>
</dbReference>
<gene>
    <name evidence="1" type="ORF">Osc7112_4298</name>
</gene>
<evidence type="ECO:0000313" key="1">
    <source>
        <dbReference type="EMBL" id="AFZ08610.1"/>
    </source>
</evidence>
<proteinExistence type="predicted"/>
<dbReference type="AlphaFoldDB" id="K9VN27"/>
<dbReference type="STRING" id="179408.Osc7112_4298"/>
<protein>
    <submittedName>
        <fullName evidence="1">Uncharacterized protein</fullName>
    </submittedName>
</protein>